<dbReference type="Pfam" id="PF10058">
    <property type="entry name" value="Zn_ribbon_10"/>
    <property type="match status" value="1"/>
</dbReference>
<organism evidence="4 5">
    <name type="scientific">Lentinula edodes</name>
    <name type="common">Shiitake mushroom</name>
    <name type="synonym">Lentinus edodes</name>
    <dbReference type="NCBI Taxonomy" id="5353"/>
    <lineage>
        <taxon>Eukaryota</taxon>
        <taxon>Fungi</taxon>
        <taxon>Dikarya</taxon>
        <taxon>Basidiomycota</taxon>
        <taxon>Agaricomycotina</taxon>
        <taxon>Agaricomycetes</taxon>
        <taxon>Agaricomycetidae</taxon>
        <taxon>Agaricales</taxon>
        <taxon>Marasmiineae</taxon>
        <taxon>Omphalotaceae</taxon>
        <taxon>Lentinula</taxon>
    </lineage>
</organism>
<feature type="compositionally biased region" description="Polar residues" evidence="2">
    <location>
        <begin position="769"/>
        <end position="784"/>
    </location>
</feature>
<feature type="compositionally biased region" description="Acidic residues" evidence="2">
    <location>
        <begin position="785"/>
        <end position="796"/>
    </location>
</feature>
<protein>
    <recommendedName>
        <fullName evidence="3">Lunapark zinc ribbon domain-containing protein</fullName>
    </recommendedName>
</protein>
<feature type="compositionally biased region" description="Pro residues" evidence="2">
    <location>
        <begin position="624"/>
        <end position="635"/>
    </location>
</feature>
<dbReference type="InterPro" id="IPR019273">
    <property type="entry name" value="Lunapark_Znf"/>
</dbReference>
<reference evidence="4 5" key="1">
    <citation type="submission" date="2016-08" db="EMBL/GenBank/DDBJ databases">
        <authorList>
            <consortium name="Lentinula edodes genome sequencing consortium"/>
            <person name="Sakamoto Y."/>
            <person name="Nakade K."/>
            <person name="Sato S."/>
            <person name="Yoshida Y."/>
            <person name="Miyazaki K."/>
            <person name="Natsume S."/>
            <person name="Konno N."/>
        </authorList>
    </citation>
    <scope>NUCLEOTIDE SEQUENCE [LARGE SCALE GENOMIC DNA]</scope>
    <source>
        <strain evidence="4 5">NBRC 111202</strain>
    </source>
</reference>
<feature type="domain" description="Lunapark zinc ribbon" evidence="3">
    <location>
        <begin position="677"/>
        <end position="727"/>
    </location>
</feature>
<accession>A0A1Q3E7C3</accession>
<evidence type="ECO:0000256" key="1">
    <source>
        <dbReference type="ARBA" id="ARBA00023002"/>
    </source>
</evidence>
<keyword evidence="5" id="KW-1185">Reference proteome</keyword>
<dbReference type="PANTHER" id="PTHR35870:SF1">
    <property type="entry name" value="PROTEIN, PUTATIVE (AFU_ORTHOLOGUE AFUA_5G03330)-RELATED"/>
    <property type="match status" value="1"/>
</dbReference>
<comment type="caution">
    <text evidence="4">The sequence shown here is derived from an EMBL/GenBank/DDBJ whole genome shotgun (WGS) entry which is preliminary data.</text>
</comment>
<sequence>MASNGVSTDFELFPEPPLLAPPKAPPRMPGANSKTTAVLLDILKENHAKWHIFFDDDGRHNHITHQLLAIWAFGAHQDLLRGSYNKNIPLQRPKPENTHLITSSNFNDHLGDKTYYSAYLAYFDNVVREYKGDATLLMEKYIFSSEANFASTTESGRSPQMLCRFLASILHPLIHFGYGVEFGLPGMMSEGLAQTAIHDVYMAPLIPESLFTFVSNVPNNPTTDSPPVHAFTVVASILNDPQFKIPGTQFFETYYQLLDKHAIALVEYANEWTVDAQKLASDSKEIDRKIEELQWTNTILYAVSGYRKDEAFNADFIYMHLVTSALFLPILAADLSPTSQALLLRTYFITSLAWWIINGPPGPSPPTHPHALSFSSPSSSSAHTTTAIASTPNPWLYLIQQASVHPDDHFPKLIRALMHFAVMYGGREASSDSQVDFAQTELPGAQMLDGTLFVRAAALTAKRIVIQYRFEPQAGFTLLFEMSFITRLFFKKKIMTLFYPPWRIISENVNSNLWVAYVSLWYTDFLPNIPGRGTRQPSKKFVGALPVVLGPIVILFTRRIVQIWYSRKGDAEERTLQQLLKQQREKVEEIKKKTNYYSTRELLQRYDESSPAATPLQQRSALPSQPPQPSQPPVTPQRKVFPPNNGSVTRSTVSPALMQQLNSPIQSTPPEPPRKQWLDKIVDVVLGDDDSARFALICEKCFSHNGLVKESVWEDTQYVCPKCKHFNPSKRSKKLSASPNSPSSVSTQSSRMGDSPSSATSRSPVSQPLRQRTQPKSPLRQNPTGEEDESMMDVED</sequence>
<evidence type="ECO:0000256" key="2">
    <source>
        <dbReference type="SAM" id="MobiDB-lite"/>
    </source>
</evidence>
<feature type="region of interest" description="Disordered" evidence="2">
    <location>
        <begin position="608"/>
        <end position="651"/>
    </location>
</feature>
<feature type="region of interest" description="Disordered" evidence="2">
    <location>
        <begin position="1"/>
        <end position="31"/>
    </location>
</feature>
<name>A0A1Q3E7C3_LENED</name>
<dbReference type="GO" id="GO:0016491">
    <property type="term" value="F:oxidoreductase activity"/>
    <property type="evidence" value="ECO:0007669"/>
    <property type="project" value="UniProtKB-KW"/>
</dbReference>
<dbReference type="EMBL" id="BDGU01000127">
    <property type="protein sequence ID" value="GAW03071.1"/>
    <property type="molecule type" value="Genomic_DNA"/>
</dbReference>
<proteinExistence type="predicted"/>
<dbReference type="STRING" id="5353.A0A1Q3E7C3"/>
<feature type="compositionally biased region" description="Low complexity" evidence="2">
    <location>
        <begin position="735"/>
        <end position="768"/>
    </location>
</feature>
<keyword evidence="1" id="KW-0560">Oxidoreductase</keyword>
<feature type="compositionally biased region" description="Pro residues" evidence="2">
    <location>
        <begin position="14"/>
        <end position="28"/>
    </location>
</feature>
<dbReference type="PANTHER" id="PTHR35870">
    <property type="entry name" value="PROTEIN, PUTATIVE (AFU_ORTHOLOGUE AFUA_5G03330)-RELATED"/>
    <property type="match status" value="1"/>
</dbReference>
<reference evidence="4 5" key="2">
    <citation type="submission" date="2017-02" db="EMBL/GenBank/DDBJ databases">
        <title>A genome survey and senescence transcriptome analysis in Lentinula edodes.</title>
        <authorList>
            <person name="Sakamoto Y."/>
            <person name="Nakade K."/>
            <person name="Sato S."/>
            <person name="Yoshida Y."/>
            <person name="Miyazaki K."/>
            <person name="Natsume S."/>
            <person name="Konno N."/>
        </authorList>
    </citation>
    <scope>NUCLEOTIDE SEQUENCE [LARGE SCALE GENOMIC DNA]</scope>
    <source>
        <strain evidence="4 5">NBRC 111202</strain>
    </source>
</reference>
<evidence type="ECO:0000313" key="4">
    <source>
        <dbReference type="EMBL" id="GAW03071.1"/>
    </source>
</evidence>
<evidence type="ECO:0000313" key="5">
    <source>
        <dbReference type="Proteomes" id="UP000188533"/>
    </source>
</evidence>
<evidence type="ECO:0000259" key="3">
    <source>
        <dbReference type="Pfam" id="PF10058"/>
    </source>
</evidence>
<dbReference type="AlphaFoldDB" id="A0A1Q3E7C3"/>
<dbReference type="InterPro" id="IPR025337">
    <property type="entry name" value="Questin_oxidase-like"/>
</dbReference>
<feature type="region of interest" description="Disordered" evidence="2">
    <location>
        <begin position="727"/>
        <end position="796"/>
    </location>
</feature>
<gene>
    <name evidence="4" type="ORF">LENED_004762</name>
</gene>
<dbReference type="Pfam" id="PF14027">
    <property type="entry name" value="Questin_oxidase"/>
    <property type="match status" value="1"/>
</dbReference>
<dbReference type="Proteomes" id="UP000188533">
    <property type="component" value="Unassembled WGS sequence"/>
</dbReference>